<feature type="domain" description="SsuA/THI5-like" evidence="2">
    <location>
        <begin position="32"/>
        <end position="244"/>
    </location>
</feature>
<dbReference type="Pfam" id="PF09084">
    <property type="entry name" value="NMT1"/>
    <property type="match status" value="1"/>
</dbReference>
<dbReference type="CDD" id="cd13651">
    <property type="entry name" value="PBP2_ThiY"/>
    <property type="match status" value="1"/>
</dbReference>
<keyword evidence="1" id="KW-0732">Signal</keyword>
<accession>A0A212PZ29</accession>
<keyword evidence="4" id="KW-1185">Reference proteome</keyword>
<dbReference type="PANTHER" id="PTHR31528:SF3">
    <property type="entry name" value="THIAMINE BIOSYNTHESIS PROTEIN HI_0357-RELATED"/>
    <property type="match status" value="1"/>
</dbReference>
<dbReference type="GO" id="GO:0009228">
    <property type="term" value="P:thiamine biosynthetic process"/>
    <property type="evidence" value="ECO:0007669"/>
    <property type="project" value="InterPro"/>
</dbReference>
<evidence type="ECO:0000259" key="2">
    <source>
        <dbReference type="Pfam" id="PF09084"/>
    </source>
</evidence>
<organism evidence="3 4">
    <name type="scientific">Arboricoccus pini</name>
    <dbReference type="NCBI Taxonomy" id="1963835"/>
    <lineage>
        <taxon>Bacteria</taxon>
        <taxon>Pseudomonadati</taxon>
        <taxon>Pseudomonadota</taxon>
        <taxon>Alphaproteobacteria</taxon>
        <taxon>Geminicoccales</taxon>
        <taxon>Geminicoccaceae</taxon>
        <taxon>Arboricoccus</taxon>
    </lineage>
</organism>
<proteinExistence type="predicted"/>
<gene>
    <name evidence="3" type="ORF">SAMN07250955_101240</name>
</gene>
<feature type="chain" id="PRO_5013098067" evidence="1">
    <location>
        <begin position="20"/>
        <end position="318"/>
    </location>
</feature>
<dbReference type="OrthoDB" id="7431968at2"/>
<sequence>MRRLALALLLCLLASPALADDKLRVVLDWFVNPDHGPLIVAKQKGFFKAEGLDVELIAPSDPNDASKLTAAKQADIGLSYQPQLQLQVDGGLPLMRIGTLIATPLNCLLVREDSGIRQIADLKGKKIGYSVAGLEDGLIATILKKNGLAPGDVTLVNVNFSLSPALISGQVDAVIGAYRNFELTQMQIEGAKGRCFPVEEEGIPAYDELIYVTNPDNVGRPELKRFMQAVEAATMWIDNHPEEAFDVFKGYAPELDDALNRAAWPLTWPRFAPSPAALDWGRYARFADYLKAVGLIKQAAPVPRYAVDLWSPAATSAR</sequence>
<name>A0A212PZ29_9PROT</name>
<dbReference type="Gene3D" id="3.40.190.10">
    <property type="entry name" value="Periplasmic binding protein-like II"/>
    <property type="match status" value="2"/>
</dbReference>
<dbReference type="InterPro" id="IPR027939">
    <property type="entry name" value="NMT1/THI5"/>
</dbReference>
<dbReference type="RefSeq" id="WP_088559561.1">
    <property type="nucleotide sequence ID" value="NZ_FYEH01000001.1"/>
</dbReference>
<dbReference type="AlphaFoldDB" id="A0A212PZ29"/>
<dbReference type="Proteomes" id="UP000197065">
    <property type="component" value="Unassembled WGS sequence"/>
</dbReference>
<dbReference type="EMBL" id="FYEH01000001">
    <property type="protein sequence ID" value="SNB52371.1"/>
    <property type="molecule type" value="Genomic_DNA"/>
</dbReference>
<dbReference type="PANTHER" id="PTHR31528">
    <property type="entry name" value="4-AMINO-5-HYDROXYMETHYL-2-METHYLPYRIMIDINE PHOSPHATE SYNTHASE THI11-RELATED"/>
    <property type="match status" value="1"/>
</dbReference>
<protein>
    <submittedName>
        <fullName evidence="3">Putative hydroxymethylpyrimidine transport system substrate-binding protein</fullName>
    </submittedName>
</protein>
<feature type="signal peptide" evidence="1">
    <location>
        <begin position="1"/>
        <end position="19"/>
    </location>
</feature>
<dbReference type="InterPro" id="IPR015168">
    <property type="entry name" value="SsuA/THI5"/>
</dbReference>
<dbReference type="SUPFAM" id="SSF53850">
    <property type="entry name" value="Periplasmic binding protein-like II"/>
    <property type="match status" value="1"/>
</dbReference>
<reference evidence="3 4" key="1">
    <citation type="submission" date="2017-06" db="EMBL/GenBank/DDBJ databases">
        <authorList>
            <person name="Kim H.J."/>
            <person name="Triplett B.A."/>
        </authorList>
    </citation>
    <scope>NUCLEOTIDE SEQUENCE [LARGE SCALE GENOMIC DNA]</scope>
    <source>
        <strain evidence="3 4">B29T1</strain>
    </source>
</reference>
<evidence type="ECO:0000256" key="1">
    <source>
        <dbReference type="SAM" id="SignalP"/>
    </source>
</evidence>
<evidence type="ECO:0000313" key="3">
    <source>
        <dbReference type="EMBL" id="SNB52371.1"/>
    </source>
</evidence>
<evidence type="ECO:0000313" key="4">
    <source>
        <dbReference type="Proteomes" id="UP000197065"/>
    </source>
</evidence>